<name>A0A9P5XXU2_9AGAR</name>
<dbReference type="EMBL" id="MU150363">
    <property type="protein sequence ID" value="KAF9457655.1"/>
    <property type="molecule type" value="Genomic_DNA"/>
</dbReference>
<protein>
    <submittedName>
        <fullName evidence="2">Uncharacterized protein</fullName>
    </submittedName>
</protein>
<gene>
    <name evidence="2" type="ORF">BDZ94DRAFT_196467</name>
</gene>
<reference evidence="2" key="1">
    <citation type="submission" date="2020-11" db="EMBL/GenBank/DDBJ databases">
        <authorList>
            <consortium name="DOE Joint Genome Institute"/>
            <person name="Ahrendt S."/>
            <person name="Riley R."/>
            <person name="Andreopoulos W."/>
            <person name="Labutti K."/>
            <person name="Pangilinan J."/>
            <person name="Ruiz-Duenas F.J."/>
            <person name="Barrasa J.M."/>
            <person name="Sanchez-Garcia M."/>
            <person name="Camarero S."/>
            <person name="Miyauchi S."/>
            <person name="Serrano A."/>
            <person name="Linde D."/>
            <person name="Babiker R."/>
            <person name="Drula E."/>
            <person name="Ayuso-Fernandez I."/>
            <person name="Pacheco R."/>
            <person name="Padilla G."/>
            <person name="Ferreira P."/>
            <person name="Barriuso J."/>
            <person name="Kellner H."/>
            <person name="Castanera R."/>
            <person name="Alfaro M."/>
            <person name="Ramirez L."/>
            <person name="Pisabarro A.G."/>
            <person name="Kuo A."/>
            <person name="Tritt A."/>
            <person name="Lipzen A."/>
            <person name="He G."/>
            <person name="Yan M."/>
            <person name="Ng V."/>
            <person name="Cullen D."/>
            <person name="Martin F."/>
            <person name="Rosso M.-N."/>
            <person name="Henrissat B."/>
            <person name="Hibbett D."/>
            <person name="Martinez A.T."/>
            <person name="Grigoriev I.V."/>
        </authorList>
    </citation>
    <scope>NUCLEOTIDE SEQUENCE</scope>
    <source>
        <strain evidence="2">CBS 247.69</strain>
    </source>
</reference>
<evidence type="ECO:0000256" key="1">
    <source>
        <dbReference type="SAM" id="MobiDB-lite"/>
    </source>
</evidence>
<keyword evidence="3" id="KW-1185">Reference proteome</keyword>
<comment type="caution">
    <text evidence="2">The sequence shown here is derived from an EMBL/GenBank/DDBJ whole genome shotgun (WGS) entry which is preliminary data.</text>
</comment>
<proteinExistence type="predicted"/>
<evidence type="ECO:0000313" key="3">
    <source>
        <dbReference type="Proteomes" id="UP000807353"/>
    </source>
</evidence>
<evidence type="ECO:0000313" key="2">
    <source>
        <dbReference type="EMBL" id="KAF9457655.1"/>
    </source>
</evidence>
<feature type="region of interest" description="Disordered" evidence="1">
    <location>
        <begin position="12"/>
        <end position="60"/>
    </location>
</feature>
<feature type="compositionally biased region" description="Basic and acidic residues" evidence="1">
    <location>
        <begin position="33"/>
        <end position="50"/>
    </location>
</feature>
<accession>A0A9P5XXU2</accession>
<sequence>MRLWGACIASGFHARTSPNGPPSPPVSSHTNRRTRELKSQHDAILQKERNIQGPSWTPPARTFEAPALGSYDPTLTGLGAYPSLAYSSCF</sequence>
<organism evidence="2 3">
    <name type="scientific">Collybia nuda</name>
    <dbReference type="NCBI Taxonomy" id="64659"/>
    <lineage>
        <taxon>Eukaryota</taxon>
        <taxon>Fungi</taxon>
        <taxon>Dikarya</taxon>
        <taxon>Basidiomycota</taxon>
        <taxon>Agaricomycotina</taxon>
        <taxon>Agaricomycetes</taxon>
        <taxon>Agaricomycetidae</taxon>
        <taxon>Agaricales</taxon>
        <taxon>Tricholomatineae</taxon>
        <taxon>Clitocybaceae</taxon>
        <taxon>Collybia</taxon>
    </lineage>
</organism>
<dbReference type="Proteomes" id="UP000807353">
    <property type="component" value="Unassembled WGS sequence"/>
</dbReference>
<dbReference type="AlphaFoldDB" id="A0A9P5XXU2"/>